<feature type="region of interest" description="Disordered" evidence="1">
    <location>
        <begin position="1"/>
        <end position="25"/>
    </location>
</feature>
<gene>
    <name evidence="3" type="ORF">ACFFRI_18320</name>
</gene>
<dbReference type="Pfam" id="PF12728">
    <property type="entry name" value="HTH_17"/>
    <property type="match status" value="1"/>
</dbReference>
<evidence type="ECO:0000256" key="1">
    <source>
        <dbReference type="SAM" id="MobiDB-lite"/>
    </source>
</evidence>
<feature type="domain" description="Helix-turn-helix" evidence="2">
    <location>
        <begin position="35"/>
        <end position="85"/>
    </location>
</feature>
<dbReference type="SUPFAM" id="SSF46955">
    <property type="entry name" value="Putative DNA-binding domain"/>
    <property type="match status" value="1"/>
</dbReference>
<dbReference type="EMBL" id="JBHMDG010000027">
    <property type="protein sequence ID" value="MFB9315019.1"/>
    <property type="molecule type" value="Genomic_DNA"/>
</dbReference>
<dbReference type="Proteomes" id="UP001589750">
    <property type="component" value="Unassembled WGS sequence"/>
</dbReference>
<evidence type="ECO:0000259" key="2">
    <source>
        <dbReference type="Pfam" id="PF12728"/>
    </source>
</evidence>
<sequence length="94" mass="10137">MTNLDSSSTPAAQAGMSTIGSMTIGSLDDRPDADFLTLPEVADVLRVPVNTLRWWRQQGTGPRFFKIGRRLVTTVGDLTSWVETQKTGTGPDAA</sequence>
<protein>
    <submittedName>
        <fullName evidence="3">Helix-turn-helix transcriptional regulator</fullName>
    </submittedName>
</protein>
<proteinExistence type="predicted"/>
<evidence type="ECO:0000313" key="4">
    <source>
        <dbReference type="Proteomes" id="UP001589750"/>
    </source>
</evidence>
<organism evidence="3 4">
    <name type="scientific">Nocardioides plantarum</name>
    <dbReference type="NCBI Taxonomy" id="29299"/>
    <lineage>
        <taxon>Bacteria</taxon>
        <taxon>Bacillati</taxon>
        <taxon>Actinomycetota</taxon>
        <taxon>Actinomycetes</taxon>
        <taxon>Propionibacteriales</taxon>
        <taxon>Nocardioidaceae</taxon>
        <taxon>Nocardioides</taxon>
    </lineage>
</organism>
<name>A0ABV5KE55_9ACTN</name>
<keyword evidence="4" id="KW-1185">Reference proteome</keyword>
<reference evidence="3 4" key="1">
    <citation type="submission" date="2024-09" db="EMBL/GenBank/DDBJ databases">
        <authorList>
            <person name="Sun Q."/>
            <person name="Mori K."/>
        </authorList>
    </citation>
    <scope>NUCLEOTIDE SEQUENCE [LARGE SCALE GENOMIC DNA]</scope>
    <source>
        <strain evidence="3 4">JCM 9626</strain>
    </source>
</reference>
<feature type="compositionally biased region" description="Polar residues" evidence="1">
    <location>
        <begin position="1"/>
        <end position="24"/>
    </location>
</feature>
<dbReference type="RefSeq" id="WP_246081777.1">
    <property type="nucleotide sequence ID" value="NZ_JBHMDG010000027.1"/>
</dbReference>
<dbReference type="InterPro" id="IPR009061">
    <property type="entry name" value="DNA-bd_dom_put_sf"/>
</dbReference>
<dbReference type="InterPro" id="IPR041657">
    <property type="entry name" value="HTH_17"/>
</dbReference>
<accession>A0ABV5KE55</accession>
<evidence type="ECO:0000313" key="3">
    <source>
        <dbReference type="EMBL" id="MFB9315019.1"/>
    </source>
</evidence>
<comment type="caution">
    <text evidence="3">The sequence shown here is derived from an EMBL/GenBank/DDBJ whole genome shotgun (WGS) entry which is preliminary data.</text>
</comment>